<keyword evidence="5" id="KW-1185">Reference proteome</keyword>
<keyword evidence="2" id="KW-1133">Transmembrane helix</keyword>
<sequence>MMDRPRRGSLDVAEPDDATEVPDGASDTDRRTRALDARARGARPRSAEWAGTRRRLLAAIAAPHPLLWLTTLALVVLDAVWLHRAGIRLDPLAPLGVAALVAVLLAVAACLGPIKSEPSLRAMALASASLIAFTVPVAILHYAAATLRLPLIDHALARAERALGFDWPTYLAWLNLHPDLNWWLSLAYHTSGPQIAVVVIVLAATRRLGRLWAFVRLFCATLLCVVVVSAVLPAVGAYAHYAPAELPVAGIETVGALWHLDALEQLRAGTFDTLVLGDVRGLVTFPSFHVCLAILTAWALAPVRFVGAPALLLNGAVIVATLGSGGHYLPDLLAGAAVAGAGLLVHRGRRQGLTRRPVRPVNAGVMRPSPIA</sequence>
<accession>A0AAV4ZW49</accession>
<feature type="transmembrane region" description="Helical" evidence="2">
    <location>
        <begin position="217"/>
        <end position="239"/>
    </location>
</feature>
<dbReference type="EMBL" id="BPQO01000036">
    <property type="protein sequence ID" value="GJD92051.1"/>
    <property type="molecule type" value="Genomic_DNA"/>
</dbReference>
<comment type="caution">
    <text evidence="4">The sequence shown here is derived from an EMBL/GenBank/DDBJ whole genome shotgun (WGS) entry which is preliminary data.</text>
</comment>
<evidence type="ECO:0000259" key="3">
    <source>
        <dbReference type="Pfam" id="PF14378"/>
    </source>
</evidence>
<feature type="transmembrane region" description="Helical" evidence="2">
    <location>
        <begin position="92"/>
        <end position="111"/>
    </location>
</feature>
<name>A0AAV4ZW49_9HYPH</name>
<proteinExistence type="predicted"/>
<feature type="transmembrane region" description="Helical" evidence="2">
    <location>
        <begin position="123"/>
        <end position="144"/>
    </location>
</feature>
<feature type="region of interest" description="Disordered" evidence="1">
    <location>
        <begin position="1"/>
        <end position="39"/>
    </location>
</feature>
<dbReference type="InterPro" id="IPR026841">
    <property type="entry name" value="Aur1/Ipt1"/>
</dbReference>
<reference evidence="4" key="2">
    <citation type="submission" date="2021-08" db="EMBL/GenBank/DDBJ databases">
        <authorList>
            <person name="Tani A."/>
            <person name="Ola A."/>
            <person name="Ogura Y."/>
            <person name="Katsura K."/>
            <person name="Hayashi T."/>
        </authorList>
    </citation>
    <scope>NUCLEOTIDE SEQUENCE</scope>
    <source>
        <strain evidence="4">DSM 16372</strain>
    </source>
</reference>
<feature type="transmembrane region" description="Helical" evidence="2">
    <location>
        <begin position="182"/>
        <end position="205"/>
    </location>
</feature>
<dbReference type="Pfam" id="PF14378">
    <property type="entry name" value="PAP2_3"/>
    <property type="match status" value="1"/>
</dbReference>
<keyword evidence="2" id="KW-0472">Membrane</keyword>
<reference evidence="4" key="1">
    <citation type="journal article" date="2016" name="Front. Microbiol.">
        <title>Genome Sequence of the Piezophilic, Mesophilic Sulfate-Reducing Bacterium Desulfovibrio indicus J2T.</title>
        <authorList>
            <person name="Cao J."/>
            <person name="Maignien L."/>
            <person name="Shao Z."/>
            <person name="Alain K."/>
            <person name="Jebbar M."/>
        </authorList>
    </citation>
    <scope>NUCLEOTIDE SEQUENCE</scope>
    <source>
        <strain evidence="4">DSM 16372</strain>
    </source>
</reference>
<dbReference type="GO" id="GO:0016020">
    <property type="term" value="C:membrane"/>
    <property type="evidence" value="ECO:0007669"/>
    <property type="project" value="UniProtKB-SubCell"/>
</dbReference>
<evidence type="ECO:0000256" key="1">
    <source>
        <dbReference type="SAM" id="MobiDB-lite"/>
    </source>
</evidence>
<feature type="transmembrane region" description="Helical" evidence="2">
    <location>
        <begin position="305"/>
        <end position="322"/>
    </location>
</feature>
<feature type="compositionally biased region" description="Basic and acidic residues" evidence="1">
    <location>
        <begin position="27"/>
        <end position="39"/>
    </location>
</feature>
<protein>
    <recommendedName>
        <fullName evidence="3">Inositolphosphotransferase Aur1/Ipt1 domain-containing protein</fullName>
    </recommendedName>
</protein>
<keyword evidence="2" id="KW-0812">Transmembrane</keyword>
<feature type="transmembrane region" description="Helical" evidence="2">
    <location>
        <begin position="56"/>
        <end position="80"/>
    </location>
</feature>
<dbReference type="AlphaFoldDB" id="A0AAV4ZW49"/>
<feature type="transmembrane region" description="Helical" evidence="2">
    <location>
        <begin position="279"/>
        <end position="298"/>
    </location>
</feature>
<evidence type="ECO:0000256" key="2">
    <source>
        <dbReference type="SAM" id="Phobius"/>
    </source>
</evidence>
<dbReference type="RefSeq" id="WP_238231851.1">
    <property type="nucleotide sequence ID" value="NZ_BPQO01000036.1"/>
</dbReference>
<evidence type="ECO:0000313" key="4">
    <source>
        <dbReference type="EMBL" id="GJD92051.1"/>
    </source>
</evidence>
<organism evidence="4 5">
    <name type="scientific">Methylobacterium hispanicum</name>
    <dbReference type="NCBI Taxonomy" id="270350"/>
    <lineage>
        <taxon>Bacteria</taxon>
        <taxon>Pseudomonadati</taxon>
        <taxon>Pseudomonadota</taxon>
        <taxon>Alphaproteobacteria</taxon>
        <taxon>Hyphomicrobiales</taxon>
        <taxon>Methylobacteriaceae</taxon>
        <taxon>Methylobacterium</taxon>
    </lineage>
</organism>
<dbReference type="Proteomes" id="UP001055247">
    <property type="component" value="Unassembled WGS sequence"/>
</dbReference>
<evidence type="ECO:0000313" key="5">
    <source>
        <dbReference type="Proteomes" id="UP001055247"/>
    </source>
</evidence>
<feature type="domain" description="Inositolphosphotransferase Aur1/Ipt1" evidence="3">
    <location>
        <begin position="155"/>
        <end position="344"/>
    </location>
</feature>
<gene>
    <name evidence="4" type="ORF">BHAOGJBA_5604</name>
</gene>